<organism evidence="1 2">
    <name type="scientific">Niallia oryzisoli</name>
    <dbReference type="NCBI Taxonomy" id="1737571"/>
    <lineage>
        <taxon>Bacteria</taxon>
        <taxon>Bacillati</taxon>
        <taxon>Bacillota</taxon>
        <taxon>Bacilli</taxon>
        <taxon>Bacillales</taxon>
        <taxon>Bacillaceae</taxon>
        <taxon>Niallia</taxon>
    </lineage>
</organism>
<sequence>MSYQINGLKDIHKLLVNERKIGGVIEAKSLRVRTGEVYQNAVITHLDLLGSSIYSIGFVTEDHENIIVNITELGLLQEPKHKNIYELNNQAYKATKTKEKLKYLKRLLEINKDSLNTIFLEEAKMIIEDIGLSAVKRELNISHIYPKNNVYSIA</sequence>
<dbReference type="Proteomes" id="UP001357223">
    <property type="component" value="Chromosome"/>
</dbReference>
<keyword evidence="2" id="KW-1185">Reference proteome</keyword>
<gene>
    <name evidence="1" type="ORF">R4Z09_01760</name>
</gene>
<evidence type="ECO:0000313" key="1">
    <source>
        <dbReference type="EMBL" id="WVX81797.1"/>
    </source>
</evidence>
<protein>
    <submittedName>
        <fullName evidence="1">Uncharacterized protein</fullName>
    </submittedName>
</protein>
<proteinExistence type="predicted"/>
<accession>A0ABZ2CDF4</accession>
<reference evidence="1 2" key="1">
    <citation type="submission" date="2023-10" db="EMBL/GenBank/DDBJ databases">
        <title>Niallia locisalis sp.nov. isolated from a salt pond sample.</title>
        <authorList>
            <person name="Li X.-J."/>
            <person name="Dong L."/>
        </authorList>
    </citation>
    <scope>NUCLEOTIDE SEQUENCE [LARGE SCALE GENOMIC DNA]</scope>
    <source>
        <strain evidence="1 2">DSM 29761</strain>
    </source>
</reference>
<name>A0ABZ2CDF4_9BACI</name>
<evidence type="ECO:0000313" key="2">
    <source>
        <dbReference type="Proteomes" id="UP001357223"/>
    </source>
</evidence>
<dbReference type="RefSeq" id="WP_338450707.1">
    <property type="nucleotide sequence ID" value="NZ_CP137640.1"/>
</dbReference>
<dbReference type="EMBL" id="CP137640">
    <property type="protein sequence ID" value="WVX81797.1"/>
    <property type="molecule type" value="Genomic_DNA"/>
</dbReference>